<name>A0A2H0WNM2_9BACT</name>
<feature type="non-terminal residue" evidence="2">
    <location>
        <position position="337"/>
    </location>
</feature>
<keyword evidence="1" id="KW-1133">Transmembrane helix</keyword>
<dbReference type="Proteomes" id="UP000230033">
    <property type="component" value="Unassembled WGS sequence"/>
</dbReference>
<organism evidence="2 3">
    <name type="scientific">Candidatus Shapirobacteria bacterium CG09_land_8_20_14_0_10_47_13</name>
    <dbReference type="NCBI Taxonomy" id="1974481"/>
    <lineage>
        <taxon>Bacteria</taxon>
        <taxon>Candidatus Shapironibacteriota</taxon>
    </lineage>
</organism>
<dbReference type="EMBL" id="PEZJ01000001">
    <property type="protein sequence ID" value="PIS14227.1"/>
    <property type="molecule type" value="Genomic_DNA"/>
</dbReference>
<evidence type="ECO:0000313" key="3">
    <source>
        <dbReference type="Proteomes" id="UP000230033"/>
    </source>
</evidence>
<proteinExistence type="predicted"/>
<evidence type="ECO:0000256" key="1">
    <source>
        <dbReference type="SAM" id="Phobius"/>
    </source>
</evidence>
<keyword evidence="1" id="KW-0812">Transmembrane</keyword>
<evidence type="ECO:0000313" key="2">
    <source>
        <dbReference type="EMBL" id="PIS14227.1"/>
    </source>
</evidence>
<feature type="transmembrane region" description="Helical" evidence="1">
    <location>
        <begin position="21"/>
        <end position="42"/>
    </location>
</feature>
<accession>A0A2H0WNM2</accession>
<comment type="caution">
    <text evidence="2">The sequence shown here is derived from an EMBL/GenBank/DDBJ whole genome shotgun (WGS) entry which is preliminary data.</text>
</comment>
<reference evidence="3" key="1">
    <citation type="submission" date="2017-09" db="EMBL/GenBank/DDBJ databases">
        <title>Depth-based differentiation of microbial function through sediment-hosted aquifers and enrichment of novel symbionts in the deep terrestrial subsurface.</title>
        <authorList>
            <person name="Probst A.J."/>
            <person name="Ladd B."/>
            <person name="Jarett J.K."/>
            <person name="Geller-Mcgrath D.E."/>
            <person name="Sieber C.M.K."/>
            <person name="Emerson J.B."/>
            <person name="Anantharaman K."/>
            <person name="Thomas B.C."/>
            <person name="Malmstrom R."/>
            <person name="Stieglmeier M."/>
            <person name="Klingl A."/>
            <person name="Woyke T."/>
            <person name="Ryan C.M."/>
            <person name="Banfield J.F."/>
        </authorList>
    </citation>
    <scope>NUCLEOTIDE SEQUENCE [LARGE SCALE GENOMIC DNA]</scope>
</reference>
<keyword evidence="1" id="KW-0472">Membrane</keyword>
<sequence>MEETSIQTDQPPVPPTPWFKISLVIIGILIILGLFGNLYFLVKNQKPTAEIIPTPTPIATTTSIDFAAGWKVYENAKLGFSFKYPESLMSCEDVNFTGLISSGPYVNTEENQCEVAKSRGYPISFLLNKDDKEFQNFRAENYPNSFSNYKNTEMRIDNKNAEVISGIEKETLLAFKIIKIRMGDSFLIVKATGEERDITILDQILSTFKFLDQNQADPTAGWKTYTNTQYKYSLKYPLNWTITKGKYSGSPEVDITLNYKEVPFDVFDVKIQNHCENFFNCFEGKENNITIDGVSAYQEIAVDNPNRQDIAADSTFFEKDGNFFLIQCAHDFHQEIQ</sequence>
<gene>
    <name evidence="2" type="ORF">COT65_00005</name>
</gene>
<protein>
    <submittedName>
        <fullName evidence="2">Uncharacterized protein</fullName>
    </submittedName>
</protein>
<dbReference type="AlphaFoldDB" id="A0A2H0WNM2"/>